<dbReference type="EMBL" id="BMQW01000001">
    <property type="protein sequence ID" value="GGP74998.1"/>
    <property type="molecule type" value="Genomic_DNA"/>
</dbReference>
<evidence type="ECO:0000256" key="2">
    <source>
        <dbReference type="SAM" id="Phobius"/>
    </source>
</evidence>
<dbReference type="Gene3D" id="3.40.50.10140">
    <property type="entry name" value="Toll/interleukin-1 receptor homology (TIR) domain"/>
    <property type="match status" value="1"/>
</dbReference>
<protein>
    <recommendedName>
        <fullName evidence="3">TIR domain-containing protein</fullName>
    </recommendedName>
</protein>
<comment type="caution">
    <text evidence="4">The sequence shown here is derived from an EMBL/GenBank/DDBJ whole genome shotgun (WGS) entry which is preliminary data.</text>
</comment>
<feature type="domain" description="TIR" evidence="3">
    <location>
        <begin position="3"/>
        <end position="178"/>
    </location>
</feature>
<organism evidence="4 5">
    <name type="scientific">Shewanella ulleungensis</name>
    <dbReference type="NCBI Taxonomy" id="2282699"/>
    <lineage>
        <taxon>Bacteria</taxon>
        <taxon>Pseudomonadati</taxon>
        <taxon>Pseudomonadota</taxon>
        <taxon>Gammaproteobacteria</taxon>
        <taxon>Alteromonadales</taxon>
        <taxon>Shewanellaceae</taxon>
        <taxon>Shewanella</taxon>
    </lineage>
</organism>
<dbReference type="PANTHER" id="PTHR47197">
    <property type="entry name" value="PROTEIN NIRF"/>
    <property type="match status" value="1"/>
</dbReference>
<proteinExistence type="predicted"/>
<keyword evidence="1" id="KW-0175">Coiled coil</keyword>
<dbReference type="SMART" id="SM00320">
    <property type="entry name" value="WD40"/>
    <property type="match status" value="3"/>
</dbReference>
<name>A0ABQ2QEE7_9GAMM</name>
<dbReference type="PROSITE" id="PS50104">
    <property type="entry name" value="TIR"/>
    <property type="match status" value="1"/>
</dbReference>
<keyword evidence="2" id="KW-0812">Transmembrane</keyword>
<dbReference type="InterPro" id="IPR000157">
    <property type="entry name" value="TIR_dom"/>
</dbReference>
<dbReference type="RefSeq" id="WP_188952786.1">
    <property type="nucleotide sequence ID" value="NZ_BMQW01000001.1"/>
</dbReference>
<dbReference type="Gene3D" id="2.130.10.10">
    <property type="entry name" value="YVTN repeat-like/Quinoprotein amine dehydrogenase"/>
    <property type="match status" value="3"/>
</dbReference>
<dbReference type="SUPFAM" id="SSF52200">
    <property type="entry name" value="Toll/Interleukin receptor TIR domain"/>
    <property type="match status" value="1"/>
</dbReference>
<evidence type="ECO:0000256" key="1">
    <source>
        <dbReference type="SAM" id="Coils"/>
    </source>
</evidence>
<dbReference type="InterPro" id="IPR011047">
    <property type="entry name" value="Quinoprotein_ADH-like_sf"/>
</dbReference>
<dbReference type="InterPro" id="IPR001680">
    <property type="entry name" value="WD40_rpt"/>
</dbReference>
<evidence type="ECO:0000313" key="4">
    <source>
        <dbReference type="EMBL" id="GGP74998.1"/>
    </source>
</evidence>
<feature type="transmembrane region" description="Helical" evidence="2">
    <location>
        <begin position="254"/>
        <end position="273"/>
    </location>
</feature>
<dbReference type="InterPro" id="IPR015943">
    <property type="entry name" value="WD40/YVTN_repeat-like_dom_sf"/>
</dbReference>
<keyword evidence="2" id="KW-1133">Transmembrane helix</keyword>
<reference evidence="5" key="1">
    <citation type="journal article" date="2019" name="Int. J. Syst. Evol. Microbiol.">
        <title>The Global Catalogue of Microorganisms (GCM) 10K type strain sequencing project: providing services to taxonomists for standard genome sequencing and annotation.</title>
        <authorList>
            <consortium name="The Broad Institute Genomics Platform"/>
            <consortium name="The Broad Institute Genome Sequencing Center for Infectious Disease"/>
            <person name="Wu L."/>
            <person name="Ma J."/>
        </authorList>
    </citation>
    <scope>NUCLEOTIDE SEQUENCE [LARGE SCALE GENOMIC DNA]</scope>
    <source>
        <strain evidence="5">JCM 32305</strain>
    </source>
</reference>
<accession>A0ABQ2QEE7</accession>
<dbReference type="SUPFAM" id="SSF50998">
    <property type="entry name" value="Quinoprotein alcohol dehydrogenase-like"/>
    <property type="match status" value="1"/>
</dbReference>
<dbReference type="Proteomes" id="UP000654004">
    <property type="component" value="Unassembled WGS sequence"/>
</dbReference>
<dbReference type="InterPro" id="IPR051200">
    <property type="entry name" value="Host-pathogen_enzymatic-act"/>
</dbReference>
<sequence>MLREYLAFISYRHADNKEQGRQWATWLHQTLETYEVPEDLVGKTNSRGEVIPERIYPIFRDEEELPADSDLENSITNALKQSRLLIVLCSPNAVASTYVADEIRYFKKLGHSDRIIAAMIDGEPNASWDLGKQSAGIIPLAECFPVPLQFIVDEHGELTANRAEPIAADFRININNKIHQGWCNIEAFSQQLKELGYDNVAIKQQVSDYREQQKLMVLKIVAGILGVPLGELTQRDKAYQLELAKKKTKRLTQWLSGVVLLAVLALSAGFVALTQKKLAIENENLAQQQAELAKINETKAVQERDASLINQSRFLLEQSRLANDAGKHDLALLLGLNAIPGLYGGDRPMPRSVSEIRRALHAGNQQLSVNISEDILTVGFNRAASHVYVVTKSSALQLYSIDSGKLEQTYEVDGIITSAAFSSDDKFLAIANGQGAVTIFNTTDKTITQTLQLGMGGKLLEFSSDNATLFAADQNSYLYNWDIISGNQIFKILTDIDFLGFLYVSNNNKLILAQHDFSFGFSVFNTDTGALLHKIPGEMGYIPDSRRPFFTSQNNLAIYYNDKGTFIYDLEKGESKAFSSQIHTLLGYDGEFAITLPANRQIQGTADEIHQIESYRNNPFLLNLTEKTGFPLKHFGEVDDVYFTPDGRYVITKSYKTLRFWLKDSAVLSHEIQLPATPDSVVVSSDSQHIVAHFEKDDAVAIWKIEPVHQQTLFNRTYSDYGVELSPQGTYAYLPAPGEGEKSMIVNTSTMEEVAVLNDWCNSPYAIVFSNDDKRLFFRCRNQEKIGHILDLATVKEIDVAPLSDELAYAFVFFSPDGNSLVFKFNSYHDHDLALLNVGSKQNKPIMLNLDFNRDRFAISFSHDGGIVVAQYLKNRLVFIDAKTGTVINDFSSTEDIELFAINRDNESFFVHYSNNTTLKLSMADNRQLVAFENEENLGNLIALPNEQVALISKTGDIAVWSGLSGDFIERIVVDGISDKYHLSVDAKFLYKEGEDIAISVQDLGIFYQGQEASTQNIFIDSEQDQIVLLNGKGIKRLPAFSNNFTEQAMAGLAFSKKCLSDQERESFFLARLTKEQKLARDCIDKINTAQP</sequence>
<dbReference type="InterPro" id="IPR035897">
    <property type="entry name" value="Toll_tir_struct_dom_sf"/>
</dbReference>
<dbReference type="PANTHER" id="PTHR47197:SF3">
    <property type="entry name" value="DIHYDRO-HEME D1 DEHYDROGENASE"/>
    <property type="match status" value="1"/>
</dbReference>
<evidence type="ECO:0000259" key="3">
    <source>
        <dbReference type="PROSITE" id="PS50104"/>
    </source>
</evidence>
<keyword evidence="5" id="KW-1185">Reference proteome</keyword>
<keyword evidence="2" id="KW-0472">Membrane</keyword>
<dbReference type="Pfam" id="PF13676">
    <property type="entry name" value="TIR_2"/>
    <property type="match status" value="1"/>
</dbReference>
<gene>
    <name evidence="4" type="ORF">GCM10009410_03660</name>
</gene>
<feature type="coiled-coil region" evidence="1">
    <location>
        <begin position="271"/>
        <end position="305"/>
    </location>
</feature>
<evidence type="ECO:0000313" key="5">
    <source>
        <dbReference type="Proteomes" id="UP000654004"/>
    </source>
</evidence>
<dbReference type="SUPFAM" id="SSF82171">
    <property type="entry name" value="DPP6 N-terminal domain-like"/>
    <property type="match status" value="1"/>
</dbReference>